<dbReference type="GO" id="GO:0016020">
    <property type="term" value="C:membrane"/>
    <property type="evidence" value="ECO:0007669"/>
    <property type="project" value="UniProtKB-SubCell"/>
</dbReference>
<evidence type="ECO:0000313" key="9">
    <source>
        <dbReference type="Proteomes" id="UP000228700"/>
    </source>
</evidence>
<protein>
    <recommendedName>
        <fullName evidence="3 6">Signal peptidase I</fullName>
        <ecNumber evidence="3 6">3.4.21.89</ecNumber>
    </recommendedName>
</protein>
<comment type="subcellular location">
    <subcellularLocation>
        <location evidence="6">Membrane</location>
        <topology evidence="6">Single-pass type II membrane protein</topology>
    </subcellularLocation>
</comment>
<dbReference type="GO" id="GO:0004252">
    <property type="term" value="F:serine-type endopeptidase activity"/>
    <property type="evidence" value="ECO:0007669"/>
    <property type="project" value="InterPro"/>
</dbReference>
<dbReference type="AlphaFoldDB" id="A0A2M8LBX7"/>
<feature type="active site" evidence="5">
    <location>
        <position position="37"/>
    </location>
</feature>
<feature type="active site" evidence="5">
    <location>
        <position position="80"/>
    </location>
</feature>
<dbReference type="PRINTS" id="PR00727">
    <property type="entry name" value="LEADERPTASE"/>
</dbReference>
<evidence type="ECO:0000256" key="5">
    <source>
        <dbReference type="PIRSR" id="PIRSR600223-1"/>
    </source>
</evidence>
<name>A0A2M8LBX7_9BACT</name>
<dbReference type="SUPFAM" id="SSF51306">
    <property type="entry name" value="LexA/Signal peptidase"/>
    <property type="match status" value="1"/>
</dbReference>
<dbReference type="CDD" id="cd06530">
    <property type="entry name" value="S26_SPase_I"/>
    <property type="match status" value="1"/>
</dbReference>
<evidence type="ECO:0000256" key="3">
    <source>
        <dbReference type="ARBA" id="ARBA00013208"/>
    </source>
</evidence>
<dbReference type="InterPro" id="IPR019533">
    <property type="entry name" value="Peptidase_S26"/>
</dbReference>
<dbReference type="EMBL" id="PFEQ01000013">
    <property type="protein sequence ID" value="PJE74105.1"/>
    <property type="molecule type" value="Genomic_DNA"/>
</dbReference>
<dbReference type="GO" id="GO:0006465">
    <property type="term" value="P:signal peptide processing"/>
    <property type="evidence" value="ECO:0007669"/>
    <property type="project" value="InterPro"/>
</dbReference>
<comment type="catalytic activity">
    <reaction evidence="1 6">
        <text>Cleavage of hydrophobic, N-terminal signal or leader sequences from secreted and periplasmic proteins.</text>
        <dbReference type="EC" id="3.4.21.89"/>
    </reaction>
</comment>
<keyword evidence="4 6" id="KW-0378">Hydrolase</keyword>
<evidence type="ECO:0000313" key="8">
    <source>
        <dbReference type="EMBL" id="PJE74105.1"/>
    </source>
</evidence>
<keyword evidence="6" id="KW-0645">Protease</keyword>
<dbReference type="NCBIfam" id="TIGR02227">
    <property type="entry name" value="sigpep_I_bact"/>
    <property type="match status" value="1"/>
</dbReference>
<dbReference type="PROSITE" id="PS00761">
    <property type="entry name" value="SPASE_I_3"/>
    <property type="match status" value="1"/>
</dbReference>
<evidence type="ECO:0000256" key="1">
    <source>
        <dbReference type="ARBA" id="ARBA00000677"/>
    </source>
</evidence>
<reference evidence="9" key="1">
    <citation type="submission" date="2017-09" db="EMBL/GenBank/DDBJ databases">
        <title>Depth-based differentiation of microbial function through sediment-hosted aquifers and enrichment of novel symbionts in the deep terrestrial subsurface.</title>
        <authorList>
            <person name="Probst A.J."/>
            <person name="Ladd B."/>
            <person name="Jarett J.K."/>
            <person name="Geller-Mcgrath D.E."/>
            <person name="Sieber C.M.K."/>
            <person name="Emerson J.B."/>
            <person name="Anantharaman K."/>
            <person name="Thomas B.C."/>
            <person name="Malmstrom R."/>
            <person name="Stieglmeier M."/>
            <person name="Klingl A."/>
            <person name="Woyke T."/>
            <person name="Ryan C.M."/>
            <person name="Banfield J.F."/>
        </authorList>
    </citation>
    <scope>NUCLEOTIDE SEQUENCE [LARGE SCALE GENOMIC DNA]</scope>
</reference>
<dbReference type="GO" id="GO:0009003">
    <property type="term" value="F:signal peptidase activity"/>
    <property type="evidence" value="ECO:0007669"/>
    <property type="project" value="UniProtKB-EC"/>
</dbReference>
<feature type="domain" description="Peptidase S26" evidence="7">
    <location>
        <begin position="8"/>
        <end position="164"/>
    </location>
</feature>
<dbReference type="Gene3D" id="2.10.109.10">
    <property type="entry name" value="Umud Fragment, subunit A"/>
    <property type="match status" value="1"/>
</dbReference>
<keyword evidence="6" id="KW-1133">Transmembrane helix</keyword>
<feature type="transmembrane region" description="Helical" evidence="6">
    <location>
        <begin position="9"/>
        <end position="33"/>
    </location>
</feature>
<keyword evidence="6" id="KW-0812">Transmembrane</keyword>
<dbReference type="Pfam" id="PF10502">
    <property type="entry name" value="Peptidase_S26"/>
    <property type="match status" value="1"/>
</dbReference>
<evidence type="ECO:0000256" key="2">
    <source>
        <dbReference type="ARBA" id="ARBA00009370"/>
    </source>
</evidence>
<sequence>MKLLNKHNLIALAVVTFVVVLAIRLFVFEAFFVQGDSMAPTILSGDFVLVNKLAYIGNQEPSRGDIIIAIPRVLPQKVVKRVIGLPGERFEIINQKIVIKNSRTDEGVTIDEPYLEFPNTPEIGKVKTTIDPNEYFVLGDNRNVSIDSRELGMMDRWDIKGRVFGGFSFKRLKYIGF</sequence>
<evidence type="ECO:0000259" key="7">
    <source>
        <dbReference type="Pfam" id="PF10502"/>
    </source>
</evidence>
<comment type="caution">
    <text evidence="8">The sequence shown here is derived from an EMBL/GenBank/DDBJ whole genome shotgun (WGS) entry which is preliminary data.</text>
</comment>
<gene>
    <name evidence="8" type="primary">lepB</name>
    <name evidence="8" type="ORF">COV01_03335</name>
</gene>
<accession>A0A2M8LBX7</accession>
<evidence type="ECO:0000256" key="4">
    <source>
        <dbReference type="ARBA" id="ARBA00022801"/>
    </source>
</evidence>
<dbReference type="PANTHER" id="PTHR43390">
    <property type="entry name" value="SIGNAL PEPTIDASE I"/>
    <property type="match status" value="1"/>
</dbReference>
<comment type="similarity">
    <text evidence="2 6">Belongs to the peptidase S26 family.</text>
</comment>
<dbReference type="Proteomes" id="UP000228700">
    <property type="component" value="Unassembled WGS sequence"/>
</dbReference>
<dbReference type="InterPro" id="IPR019758">
    <property type="entry name" value="Pept_S26A_signal_pept_1_CS"/>
</dbReference>
<keyword evidence="6" id="KW-0472">Membrane</keyword>
<evidence type="ECO:0000256" key="6">
    <source>
        <dbReference type="RuleBase" id="RU362042"/>
    </source>
</evidence>
<dbReference type="InterPro" id="IPR000223">
    <property type="entry name" value="Pept_S26A_signal_pept_1"/>
</dbReference>
<dbReference type="EC" id="3.4.21.89" evidence="3 6"/>
<proteinExistence type="inferred from homology"/>
<dbReference type="InterPro" id="IPR036286">
    <property type="entry name" value="LexA/Signal_pep-like_sf"/>
</dbReference>
<organism evidence="8 9">
    <name type="scientific">Candidatus Taylorbacteria bacterium CG10_big_fil_rev_8_21_14_0_10_41_48</name>
    <dbReference type="NCBI Taxonomy" id="1975024"/>
    <lineage>
        <taxon>Bacteria</taxon>
        <taxon>Candidatus Tayloriibacteriota</taxon>
    </lineage>
</organism>
<dbReference type="PANTHER" id="PTHR43390:SF1">
    <property type="entry name" value="CHLOROPLAST PROCESSING PEPTIDASE"/>
    <property type="match status" value="1"/>
</dbReference>